<dbReference type="EMBL" id="OZ034825">
    <property type="protein sequence ID" value="CAL1680052.1"/>
    <property type="molecule type" value="Genomic_DNA"/>
</dbReference>
<comment type="subcellular location">
    <subcellularLocation>
        <location evidence="1">Nucleus</location>
    </subcellularLocation>
</comment>
<dbReference type="Gene3D" id="3.30.710.10">
    <property type="entry name" value="Potassium Channel Kv1.1, Chain A"/>
    <property type="match status" value="1"/>
</dbReference>
<dbReference type="PANTHER" id="PTHR23110:SF102">
    <property type="entry name" value="PIPSQUEAK, ISOFORM O"/>
    <property type="match status" value="1"/>
</dbReference>
<evidence type="ECO:0000256" key="1">
    <source>
        <dbReference type="ARBA" id="ARBA00004123"/>
    </source>
</evidence>
<evidence type="ECO:0000256" key="2">
    <source>
        <dbReference type="ARBA" id="ARBA00023242"/>
    </source>
</evidence>
<dbReference type="GO" id="GO:0005634">
    <property type="term" value="C:nucleus"/>
    <property type="evidence" value="ECO:0007669"/>
    <property type="project" value="UniProtKB-SubCell"/>
</dbReference>
<keyword evidence="4" id="KW-1185">Reference proteome</keyword>
<dbReference type="GO" id="GO:0006357">
    <property type="term" value="P:regulation of transcription by RNA polymerase II"/>
    <property type="evidence" value="ECO:0007669"/>
    <property type="project" value="TreeGrafter"/>
</dbReference>
<dbReference type="PANTHER" id="PTHR23110">
    <property type="entry name" value="BTB DOMAIN TRANSCRIPTION FACTOR"/>
    <property type="match status" value="1"/>
</dbReference>
<evidence type="ECO:0000313" key="3">
    <source>
        <dbReference type="EMBL" id="CAL1680052.1"/>
    </source>
</evidence>
<keyword evidence="2" id="KW-0539">Nucleus</keyword>
<dbReference type="InterPro" id="IPR051095">
    <property type="entry name" value="Dros_DevTransReg"/>
</dbReference>
<name>A0AAV2NKP4_9HYME</name>
<sequence length="92" mass="10411">MVSGGMAGQHYCLRWNNYQSNVTSVFHQLLQTEAFVDVTLACNEASLKAHKVGRMEHGEKEGERSIARSRLTSRAEIERESTFDLKPKAEEL</sequence>
<dbReference type="InterPro" id="IPR011333">
    <property type="entry name" value="SKP1/BTB/POZ_sf"/>
</dbReference>
<proteinExistence type="predicted"/>
<dbReference type="SUPFAM" id="SSF54695">
    <property type="entry name" value="POZ domain"/>
    <property type="match status" value="1"/>
</dbReference>
<evidence type="ECO:0000313" key="4">
    <source>
        <dbReference type="Proteomes" id="UP001497644"/>
    </source>
</evidence>
<reference evidence="3" key="1">
    <citation type="submission" date="2024-04" db="EMBL/GenBank/DDBJ databases">
        <authorList>
            <consortium name="Molecular Ecology Group"/>
        </authorList>
    </citation>
    <scope>NUCLEOTIDE SEQUENCE</scope>
</reference>
<organism evidence="3 4">
    <name type="scientific">Lasius platythorax</name>
    <dbReference type="NCBI Taxonomy" id="488582"/>
    <lineage>
        <taxon>Eukaryota</taxon>
        <taxon>Metazoa</taxon>
        <taxon>Ecdysozoa</taxon>
        <taxon>Arthropoda</taxon>
        <taxon>Hexapoda</taxon>
        <taxon>Insecta</taxon>
        <taxon>Pterygota</taxon>
        <taxon>Neoptera</taxon>
        <taxon>Endopterygota</taxon>
        <taxon>Hymenoptera</taxon>
        <taxon>Apocrita</taxon>
        <taxon>Aculeata</taxon>
        <taxon>Formicoidea</taxon>
        <taxon>Formicidae</taxon>
        <taxon>Formicinae</taxon>
        <taxon>Lasius</taxon>
        <taxon>Lasius</taxon>
    </lineage>
</organism>
<gene>
    <name evidence="3" type="ORF">LPLAT_LOCUS6140</name>
</gene>
<dbReference type="AlphaFoldDB" id="A0AAV2NKP4"/>
<dbReference type="Proteomes" id="UP001497644">
    <property type="component" value="Chromosome 2"/>
</dbReference>
<protein>
    <submittedName>
        <fullName evidence="3">Uncharacterized protein</fullName>
    </submittedName>
</protein>
<accession>A0AAV2NKP4</accession>